<evidence type="ECO:0000256" key="6">
    <source>
        <dbReference type="SAM" id="Phobius"/>
    </source>
</evidence>
<evidence type="ECO:0000259" key="7">
    <source>
        <dbReference type="PROSITE" id="PS50850"/>
    </source>
</evidence>
<keyword evidence="5 6" id="KW-0472">Membrane</keyword>
<evidence type="ECO:0000256" key="2">
    <source>
        <dbReference type="ARBA" id="ARBA00022448"/>
    </source>
</evidence>
<evidence type="ECO:0000256" key="4">
    <source>
        <dbReference type="ARBA" id="ARBA00022989"/>
    </source>
</evidence>
<dbReference type="InterPro" id="IPR011701">
    <property type="entry name" value="MFS"/>
</dbReference>
<dbReference type="PANTHER" id="PTHR42718">
    <property type="entry name" value="MAJOR FACILITATOR SUPERFAMILY MULTIDRUG TRANSPORTER MFSC"/>
    <property type="match status" value="1"/>
</dbReference>
<accession>A0A329BIZ2</accession>
<feature type="domain" description="Major facilitator superfamily (MFS) profile" evidence="7">
    <location>
        <begin position="14"/>
        <end position="450"/>
    </location>
</feature>
<feature type="transmembrane region" description="Helical" evidence="6">
    <location>
        <begin position="201"/>
        <end position="219"/>
    </location>
</feature>
<dbReference type="Pfam" id="PF07690">
    <property type="entry name" value="MFS_1"/>
    <property type="match status" value="1"/>
</dbReference>
<feature type="transmembrane region" description="Helical" evidence="6">
    <location>
        <begin position="334"/>
        <end position="354"/>
    </location>
</feature>
<feature type="transmembrane region" description="Helical" evidence="6">
    <location>
        <begin position="429"/>
        <end position="448"/>
    </location>
</feature>
<organism evidence="8 9">
    <name type="scientific">Paraburkholderia bryophila</name>
    <dbReference type="NCBI Taxonomy" id="420952"/>
    <lineage>
        <taxon>Bacteria</taxon>
        <taxon>Pseudomonadati</taxon>
        <taxon>Pseudomonadota</taxon>
        <taxon>Betaproteobacteria</taxon>
        <taxon>Burkholderiales</taxon>
        <taxon>Burkholderiaceae</taxon>
        <taxon>Paraburkholderia</taxon>
    </lineage>
</organism>
<dbReference type="InterPro" id="IPR020846">
    <property type="entry name" value="MFS_dom"/>
</dbReference>
<feature type="transmembrane region" description="Helical" evidence="6">
    <location>
        <begin position="48"/>
        <end position="68"/>
    </location>
</feature>
<gene>
    <name evidence="8" type="ORF">BX591_12381</name>
</gene>
<evidence type="ECO:0000256" key="1">
    <source>
        <dbReference type="ARBA" id="ARBA00004141"/>
    </source>
</evidence>
<sequence>MAALAPTRSAASRVLAATCISYTVVLLDASIVNVALGEISHTLRSNIAGLQWVVNAYTLTFASLLMTGGTLGDRLGARNVYLAGLSVFVLGSVLCGVAPDLTTLTLARALQGVGSAMLVPCSLTLINDAYPLPAARASAVSLWMGCGGVAMASGPLIGGLLIHLLGWRSIFFVNVPIGLAGIWLAQAVGRTPSPGTRHVDLAGQLAAIVALGSLIGVLIDGHRLGWQSAPIVAGSAIGCAACVAFFVIETRTRHPMLPMQFFRNALFSASTFVSMVSAFVFYGMLFTFSLFYQQARGYSALDTGLAFLPMTGMVALGGLLSSRVVKRLGTRESMCIAFALYALGALGMSLTSVASPYWVAVVPMLAIGMASGFISPAATSPALGTVDKQRAGMAAAVLNSARQSGSALGVAIFGTFIATAHVFQQAMNLILGIVVTLSMVAACVWWIASRPVEAEPCRLS</sequence>
<keyword evidence="2" id="KW-0813">Transport</keyword>
<feature type="transmembrane region" description="Helical" evidence="6">
    <location>
        <begin position="14"/>
        <end position="36"/>
    </location>
</feature>
<dbReference type="RefSeq" id="WP_111934288.1">
    <property type="nucleotide sequence ID" value="NZ_CADFFP010000011.1"/>
</dbReference>
<keyword evidence="4 6" id="KW-1133">Transmembrane helix</keyword>
<dbReference type="CDD" id="cd17321">
    <property type="entry name" value="MFS_MMR_MDR_like"/>
    <property type="match status" value="1"/>
</dbReference>
<feature type="transmembrane region" description="Helical" evidence="6">
    <location>
        <begin position="269"/>
        <end position="292"/>
    </location>
</feature>
<dbReference type="EMBL" id="QLTK01000023">
    <property type="protein sequence ID" value="RAS22616.1"/>
    <property type="molecule type" value="Genomic_DNA"/>
</dbReference>
<dbReference type="PROSITE" id="PS50850">
    <property type="entry name" value="MFS"/>
    <property type="match status" value="1"/>
</dbReference>
<evidence type="ECO:0000313" key="9">
    <source>
        <dbReference type="Proteomes" id="UP000248918"/>
    </source>
</evidence>
<evidence type="ECO:0000256" key="5">
    <source>
        <dbReference type="ARBA" id="ARBA00023136"/>
    </source>
</evidence>
<reference evidence="8 9" key="1">
    <citation type="submission" date="2018-06" db="EMBL/GenBank/DDBJ databases">
        <title>Genomic Encyclopedia of Type Strains, Phase III (KMG-III): the genomes of soil and plant-associated and newly described type strains.</title>
        <authorList>
            <person name="Whitman W."/>
        </authorList>
    </citation>
    <scope>NUCLEOTIDE SEQUENCE [LARGE SCALE GENOMIC DNA]</scope>
    <source>
        <strain evidence="8 9">LMG 23644</strain>
    </source>
</reference>
<dbReference type="Gene3D" id="1.20.1720.10">
    <property type="entry name" value="Multidrug resistance protein D"/>
    <property type="match status" value="2"/>
</dbReference>
<keyword evidence="3 6" id="KW-0812">Transmembrane</keyword>
<evidence type="ECO:0000256" key="3">
    <source>
        <dbReference type="ARBA" id="ARBA00022692"/>
    </source>
</evidence>
<feature type="transmembrane region" description="Helical" evidence="6">
    <location>
        <begin position="405"/>
        <end position="423"/>
    </location>
</feature>
<comment type="subcellular location">
    <subcellularLocation>
        <location evidence="1">Membrane</location>
        <topology evidence="1">Multi-pass membrane protein</topology>
    </subcellularLocation>
</comment>
<dbReference type="Proteomes" id="UP000248918">
    <property type="component" value="Unassembled WGS sequence"/>
</dbReference>
<feature type="transmembrane region" description="Helical" evidence="6">
    <location>
        <begin position="304"/>
        <end position="322"/>
    </location>
</feature>
<dbReference type="PANTHER" id="PTHR42718:SF9">
    <property type="entry name" value="MAJOR FACILITATOR SUPERFAMILY MULTIDRUG TRANSPORTER MFSC"/>
    <property type="match status" value="1"/>
</dbReference>
<protein>
    <submittedName>
        <fullName evidence="8">DHA2 family methylenomycin A resistance protein-like MFS transporter</fullName>
    </submittedName>
</protein>
<comment type="caution">
    <text evidence="8">The sequence shown here is derived from an EMBL/GenBank/DDBJ whole genome shotgun (WGS) entry which is preliminary data.</text>
</comment>
<proteinExistence type="predicted"/>
<evidence type="ECO:0000313" key="8">
    <source>
        <dbReference type="EMBL" id="RAS22616.1"/>
    </source>
</evidence>
<feature type="transmembrane region" description="Helical" evidence="6">
    <location>
        <begin position="360"/>
        <end position="384"/>
    </location>
</feature>
<dbReference type="InterPro" id="IPR036259">
    <property type="entry name" value="MFS_trans_sf"/>
</dbReference>
<feature type="transmembrane region" description="Helical" evidence="6">
    <location>
        <begin position="170"/>
        <end position="189"/>
    </location>
</feature>
<name>A0A329BIZ2_9BURK</name>
<dbReference type="GO" id="GO:0016020">
    <property type="term" value="C:membrane"/>
    <property type="evidence" value="ECO:0007669"/>
    <property type="project" value="UniProtKB-SubCell"/>
</dbReference>
<feature type="transmembrane region" description="Helical" evidence="6">
    <location>
        <begin position="142"/>
        <end position="164"/>
    </location>
</feature>
<dbReference type="OrthoDB" id="9807274at2"/>
<feature type="transmembrane region" description="Helical" evidence="6">
    <location>
        <begin position="231"/>
        <end position="248"/>
    </location>
</feature>
<dbReference type="GO" id="GO:0022857">
    <property type="term" value="F:transmembrane transporter activity"/>
    <property type="evidence" value="ECO:0007669"/>
    <property type="project" value="InterPro"/>
</dbReference>
<dbReference type="SUPFAM" id="SSF103473">
    <property type="entry name" value="MFS general substrate transporter"/>
    <property type="match status" value="1"/>
</dbReference>
<feature type="transmembrane region" description="Helical" evidence="6">
    <location>
        <begin position="80"/>
        <end position="99"/>
    </location>
</feature>
<feature type="transmembrane region" description="Helical" evidence="6">
    <location>
        <begin position="111"/>
        <end position="130"/>
    </location>
</feature>
<dbReference type="AlphaFoldDB" id="A0A329BIZ2"/>